<gene>
    <name evidence="3" type="ORF">RNC47_07035</name>
</gene>
<keyword evidence="1" id="KW-0560">Oxidoreductase</keyword>
<dbReference type="NCBIfam" id="TIGR03668">
    <property type="entry name" value="Rv0121_F420"/>
    <property type="match status" value="1"/>
</dbReference>
<organism evidence="3 4">
    <name type="scientific">Streptomyces millisiae</name>
    <dbReference type="NCBI Taxonomy" id="3075542"/>
    <lineage>
        <taxon>Bacteria</taxon>
        <taxon>Bacillati</taxon>
        <taxon>Actinomycetota</taxon>
        <taxon>Actinomycetes</taxon>
        <taxon>Kitasatosporales</taxon>
        <taxon>Streptomycetaceae</taxon>
        <taxon>Streptomyces</taxon>
    </lineage>
</organism>
<feature type="domain" description="Pyridoxamine 5'-phosphate oxidase N-terminal" evidence="2">
    <location>
        <begin position="7"/>
        <end position="131"/>
    </location>
</feature>
<reference evidence="4" key="1">
    <citation type="submission" date="2023-07" db="EMBL/GenBank/DDBJ databases">
        <title>30 novel species of actinomycetes from the DSMZ collection.</title>
        <authorList>
            <person name="Nouioui I."/>
        </authorList>
    </citation>
    <scope>NUCLEOTIDE SEQUENCE [LARGE SCALE GENOMIC DNA]</scope>
    <source>
        <strain evidence="4">DSM 44918</strain>
    </source>
</reference>
<dbReference type="PANTHER" id="PTHR35176">
    <property type="entry name" value="HEME OXYGENASE HI_0854-RELATED"/>
    <property type="match status" value="1"/>
</dbReference>
<proteinExistence type="predicted"/>
<protein>
    <submittedName>
        <fullName evidence="3">TIGR03668 family PPOX class F420-dependent oxidoreductase</fullName>
    </submittedName>
</protein>
<dbReference type="EMBL" id="JAVREM010000004">
    <property type="protein sequence ID" value="MDT0318089.1"/>
    <property type="molecule type" value="Genomic_DNA"/>
</dbReference>
<evidence type="ECO:0000256" key="1">
    <source>
        <dbReference type="ARBA" id="ARBA00023002"/>
    </source>
</evidence>
<comment type="caution">
    <text evidence="3">The sequence shown here is derived from an EMBL/GenBank/DDBJ whole genome shotgun (WGS) entry which is preliminary data.</text>
</comment>
<evidence type="ECO:0000313" key="3">
    <source>
        <dbReference type="EMBL" id="MDT0318089.1"/>
    </source>
</evidence>
<dbReference type="Pfam" id="PF01243">
    <property type="entry name" value="PNPOx_N"/>
    <property type="match status" value="1"/>
</dbReference>
<dbReference type="InterPro" id="IPR019967">
    <property type="entry name" value="F420-dep_enz_PPOX_Rv0121"/>
</dbReference>
<accession>A0ABU2LKH6</accession>
<dbReference type="InterPro" id="IPR012349">
    <property type="entry name" value="Split_barrel_FMN-bd"/>
</dbReference>
<dbReference type="Proteomes" id="UP001183420">
    <property type="component" value="Unassembled WGS sequence"/>
</dbReference>
<dbReference type="InterPro" id="IPR052019">
    <property type="entry name" value="F420H2_bilvrd_red/Heme_oxyg"/>
</dbReference>
<dbReference type="InterPro" id="IPR011576">
    <property type="entry name" value="Pyridox_Oxase_N"/>
</dbReference>
<dbReference type="PANTHER" id="PTHR35176:SF2">
    <property type="entry name" value="F420H(2)-DEPENDENT REDUCTASE RV1155"/>
    <property type="match status" value="1"/>
</dbReference>
<sequence>MRLPPATARHLVTEARVLRLATVAPDGTPHQVPATFAAHGDTLVTAVDHKPKRHQRLRRLANIAANPRVCVLVDHYDDDWTHLWWARGDGTARVLPTDPRIAWLRAKYEQYRDHPPEGPVIEITITHWTGWSYADLP</sequence>
<dbReference type="RefSeq" id="WP_311596509.1">
    <property type="nucleotide sequence ID" value="NZ_JAVREM010000004.1"/>
</dbReference>
<evidence type="ECO:0000259" key="2">
    <source>
        <dbReference type="Pfam" id="PF01243"/>
    </source>
</evidence>
<dbReference type="Gene3D" id="2.30.110.10">
    <property type="entry name" value="Electron Transport, Fmn-binding Protein, Chain A"/>
    <property type="match status" value="1"/>
</dbReference>
<keyword evidence="4" id="KW-1185">Reference proteome</keyword>
<evidence type="ECO:0000313" key="4">
    <source>
        <dbReference type="Proteomes" id="UP001183420"/>
    </source>
</evidence>
<name>A0ABU2LKH6_9ACTN</name>
<dbReference type="SUPFAM" id="SSF50475">
    <property type="entry name" value="FMN-binding split barrel"/>
    <property type="match status" value="1"/>
</dbReference>